<dbReference type="AlphaFoldDB" id="A0A397S837"/>
<dbReference type="InParanoid" id="A0A397S837"/>
<gene>
    <name evidence="1" type="ORF">EI71_00034</name>
</gene>
<protein>
    <submittedName>
        <fullName evidence="1">Uncharacterized protein</fullName>
    </submittedName>
</protein>
<dbReference type="Proteomes" id="UP000266506">
    <property type="component" value="Unassembled WGS sequence"/>
</dbReference>
<name>A0A397S837_9MOLU</name>
<keyword evidence="2" id="KW-1185">Reference proteome</keyword>
<evidence type="ECO:0000313" key="1">
    <source>
        <dbReference type="EMBL" id="RIA78474.1"/>
    </source>
</evidence>
<accession>A0A397S837</accession>
<organism evidence="1 2">
    <name type="scientific">Anaeroplasma bactoclasticum</name>
    <dbReference type="NCBI Taxonomy" id="2088"/>
    <lineage>
        <taxon>Bacteria</taxon>
        <taxon>Bacillati</taxon>
        <taxon>Mycoplasmatota</taxon>
        <taxon>Mollicutes</taxon>
        <taxon>Anaeroplasmatales</taxon>
        <taxon>Anaeroplasmataceae</taxon>
        <taxon>Anaeroplasma</taxon>
    </lineage>
</organism>
<reference evidence="1 2" key="1">
    <citation type="submission" date="2018-08" db="EMBL/GenBank/DDBJ databases">
        <title>Genomic Encyclopedia of Archaeal and Bacterial Type Strains, Phase II (KMG-II): from individual species to whole genera.</title>
        <authorList>
            <person name="Goeker M."/>
        </authorList>
    </citation>
    <scope>NUCLEOTIDE SEQUENCE [LARGE SCALE GENOMIC DNA]</scope>
    <source>
        <strain evidence="1 2">ATCC 27112</strain>
    </source>
</reference>
<sequence length="263" mass="30207">MLTKWKEGIPSYKDTDLLTKNDIYKMAVDYVSEYEEGNIKLFCFSKDYDIRTGVSITGRTGYDVVYIMVRSSLAPEQVKMTEFERHVLIAKSFIYGQSCYFASVSIGSKDEARREKGLALKDDDYYYTYQGLEYVPRANYNQHEILLLQALEELGVGYYIKNADNFKKLIGDDCKVYLEDGTTISGYNNVCKHYDKCFLALKEKGVKTDYFLSRAENDSVVYIEYVSDGSATGTLVYAKVSDEDGLIQELRYDSPLKHKVSFR</sequence>
<comment type="caution">
    <text evidence="1">The sequence shown here is derived from an EMBL/GenBank/DDBJ whole genome shotgun (WGS) entry which is preliminary data.</text>
</comment>
<evidence type="ECO:0000313" key="2">
    <source>
        <dbReference type="Proteomes" id="UP000266506"/>
    </source>
</evidence>
<dbReference type="RefSeq" id="WP_119015222.1">
    <property type="nucleotide sequence ID" value="NZ_QXEV01000001.1"/>
</dbReference>
<proteinExistence type="predicted"/>
<dbReference type="EMBL" id="QXEV01000001">
    <property type="protein sequence ID" value="RIA78474.1"/>
    <property type="molecule type" value="Genomic_DNA"/>
</dbReference>